<keyword evidence="4" id="KW-1185">Reference proteome</keyword>
<reference evidence="3 4" key="2">
    <citation type="journal article" date="2019" name="G3 (Bethesda)">
        <title>Hybrid Assembly of the Genome of the Entomopathogenic Nematode Steinernema carpocapsae Identifies the X-Chromosome.</title>
        <authorList>
            <person name="Serra L."/>
            <person name="Macchietto M."/>
            <person name="Macias-Munoz A."/>
            <person name="McGill C.J."/>
            <person name="Rodriguez I.M."/>
            <person name="Rodriguez B."/>
            <person name="Murad R."/>
            <person name="Mortazavi A."/>
        </authorList>
    </citation>
    <scope>NUCLEOTIDE SEQUENCE [LARGE SCALE GENOMIC DNA]</scope>
    <source>
        <strain evidence="3 4">ALL</strain>
    </source>
</reference>
<proteinExistence type="predicted"/>
<evidence type="ECO:0000313" key="4">
    <source>
        <dbReference type="Proteomes" id="UP000298663"/>
    </source>
</evidence>
<feature type="region of interest" description="Disordered" evidence="1">
    <location>
        <begin position="1"/>
        <end position="22"/>
    </location>
</feature>
<name>A0A4V5ZYU0_STECR</name>
<evidence type="ECO:0000313" key="3">
    <source>
        <dbReference type="EMBL" id="TKR64035.1"/>
    </source>
</evidence>
<accession>A0A4V5ZYU0</accession>
<gene>
    <name evidence="3" type="ORF">L596_024632</name>
</gene>
<sequence>MPCAPNPRINLSPLPSPSPPNRLRFRRTKSVAVADSPPRASAVWGLNFVLPCCCASATVAVFRSPRRERRRERVVGDFDRRRAALKFCVCVAGEMKKKTMLNRCVCVAESPRSFGECTSAQRRRGGGLELFLCLGIR</sequence>
<reference evidence="3 4" key="1">
    <citation type="journal article" date="2015" name="Genome Biol.">
        <title>Comparative genomics of Steinernema reveals deeply conserved gene regulatory networks.</title>
        <authorList>
            <person name="Dillman A.R."/>
            <person name="Macchietto M."/>
            <person name="Porter C.F."/>
            <person name="Rogers A."/>
            <person name="Williams B."/>
            <person name="Antoshechkin I."/>
            <person name="Lee M.M."/>
            <person name="Goodwin Z."/>
            <person name="Lu X."/>
            <person name="Lewis E.E."/>
            <person name="Goodrich-Blair H."/>
            <person name="Stock S.P."/>
            <person name="Adams B.J."/>
            <person name="Sternberg P.W."/>
            <person name="Mortazavi A."/>
        </authorList>
    </citation>
    <scope>NUCLEOTIDE SEQUENCE [LARGE SCALE GENOMIC DNA]</scope>
    <source>
        <strain evidence="3 4">ALL</strain>
    </source>
</reference>
<dbReference type="Proteomes" id="UP000298663">
    <property type="component" value="Unassembled WGS sequence"/>
</dbReference>
<dbReference type="EMBL" id="AZBU02000009">
    <property type="protein sequence ID" value="TKR64035.1"/>
    <property type="molecule type" value="Genomic_DNA"/>
</dbReference>
<feature type="transmembrane region" description="Helical" evidence="2">
    <location>
        <begin position="42"/>
        <end position="62"/>
    </location>
</feature>
<keyword evidence="2" id="KW-0812">Transmembrane</keyword>
<comment type="caution">
    <text evidence="3">The sequence shown here is derived from an EMBL/GenBank/DDBJ whole genome shotgun (WGS) entry which is preliminary data.</text>
</comment>
<feature type="compositionally biased region" description="Low complexity" evidence="1">
    <location>
        <begin position="1"/>
        <end position="13"/>
    </location>
</feature>
<evidence type="ECO:0000256" key="2">
    <source>
        <dbReference type="SAM" id="Phobius"/>
    </source>
</evidence>
<evidence type="ECO:0000256" key="1">
    <source>
        <dbReference type="SAM" id="MobiDB-lite"/>
    </source>
</evidence>
<protein>
    <submittedName>
        <fullName evidence="3">Uncharacterized protein</fullName>
    </submittedName>
</protein>
<keyword evidence="2" id="KW-1133">Transmembrane helix</keyword>
<dbReference type="AlphaFoldDB" id="A0A4V5ZYU0"/>
<organism evidence="3 4">
    <name type="scientific">Steinernema carpocapsae</name>
    <name type="common">Entomopathogenic nematode</name>
    <dbReference type="NCBI Taxonomy" id="34508"/>
    <lineage>
        <taxon>Eukaryota</taxon>
        <taxon>Metazoa</taxon>
        <taxon>Ecdysozoa</taxon>
        <taxon>Nematoda</taxon>
        <taxon>Chromadorea</taxon>
        <taxon>Rhabditida</taxon>
        <taxon>Tylenchina</taxon>
        <taxon>Panagrolaimomorpha</taxon>
        <taxon>Strongyloidoidea</taxon>
        <taxon>Steinernematidae</taxon>
        <taxon>Steinernema</taxon>
    </lineage>
</organism>
<keyword evidence="2" id="KW-0472">Membrane</keyword>